<dbReference type="EMBL" id="CP053541">
    <property type="protein sequence ID" value="QJY37646.1"/>
    <property type="molecule type" value="Genomic_DNA"/>
</dbReference>
<protein>
    <recommendedName>
        <fullName evidence="3">Phosphoribosyltransferase domain-containing protein</fullName>
    </recommendedName>
</protein>
<name>A0AAE7AZ08_9VIBR</name>
<evidence type="ECO:0000313" key="2">
    <source>
        <dbReference type="Proteomes" id="UP000501443"/>
    </source>
</evidence>
<sequence length="181" mass="19929">MAKKYKEDQIYSICDYPPYRGGSNPDINRNTYKIMDLKSASAPNHDAVVIEFGKRLNDGTKRLADSLGITTLQVAIVPSSEQGKVSVGLEAMLNHVQDVNIIYNKKFIVRDVTVPKAHLGGGRSYQKNIDSVSVHVKPDPNIPLLLIDDVSTSGNSLNSCREILLKSGVKRVYMVTIGRTV</sequence>
<dbReference type="RefSeq" id="WP_171802271.1">
    <property type="nucleotide sequence ID" value="NZ_CP053541.1"/>
</dbReference>
<dbReference type="Proteomes" id="UP000501443">
    <property type="component" value="Chromosome 1"/>
</dbReference>
<reference evidence="1 2" key="1">
    <citation type="submission" date="2020-05" db="EMBL/GenBank/DDBJ databases">
        <title>First description outside Europe of the emergent pathogen for shellfish aquaculture Vibrio europaeus.</title>
        <authorList>
            <person name="Dubert J."/>
            <person name="Rojas R."/>
        </authorList>
    </citation>
    <scope>NUCLEOTIDE SEQUENCE [LARGE SCALE GENOMIC DNA]</scope>
    <source>
        <strain evidence="1 2">NPI-1</strain>
    </source>
</reference>
<accession>A0AAE7AZ08</accession>
<evidence type="ECO:0000313" key="1">
    <source>
        <dbReference type="EMBL" id="QJY37646.1"/>
    </source>
</evidence>
<dbReference type="InterPro" id="IPR000836">
    <property type="entry name" value="PRTase_dom"/>
</dbReference>
<gene>
    <name evidence="1" type="ORF">HOO69_14130</name>
</gene>
<dbReference type="Gene3D" id="3.40.50.2020">
    <property type="match status" value="1"/>
</dbReference>
<dbReference type="SUPFAM" id="SSF53271">
    <property type="entry name" value="PRTase-like"/>
    <property type="match status" value="1"/>
</dbReference>
<dbReference type="InterPro" id="IPR029057">
    <property type="entry name" value="PRTase-like"/>
</dbReference>
<organism evidence="1 2">
    <name type="scientific">Vibrio europaeus</name>
    <dbReference type="NCBI Taxonomy" id="300876"/>
    <lineage>
        <taxon>Bacteria</taxon>
        <taxon>Pseudomonadati</taxon>
        <taxon>Pseudomonadota</taxon>
        <taxon>Gammaproteobacteria</taxon>
        <taxon>Vibrionales</taxon>
        <taxon>Vibrionaceae</taxon>
        <taxon>Vibrio</taxon>
        <taxon>Vibrio oreintalis group</taxon>
    </lineage>
</organism>
<dbReference type="CDD" id="cd06223">
    <property type="entry name" value="PRTases_typeI"/>
    <property type="match status" value="1"/>
</dbReference>
<evidence type="ECO:0008006" key="3">
    <source>
        <dbReference type="Google" id="ProtNLM"/>
    </source>
</evidence>
<dbReference type="AlphaFoldDB" id="A0AAE7AZ08"/>
<proteinExistence type="predicted"/>